<dbReference type="Pfam" id="PF03860">
    <property type="entry name" value="Csp"/>
    <property type="match status" value="1"/>
</dbReference>
<dbReference type="AlphaFoldDB" id="A0A937JY16"/>
<name>A0A937JY16_9BACT</name>
<protein>
    <submittedName>
        <fullName evidence="1">Uncharacterized protein</fullName>
    </submittedName>
</protein>
<evidence type="ECO:0000313" key="2">
    <source>
        <dbReference type="Proteomes" id="UP000659388"/>
    </source>
</evidence>
<dbReference type="RefSeq" id="WP_202242618.1">
    <property type="nucleotide sequence ID" value="NZ_JAESIY010000002.1"/>
</dbReference>
<evidence type="ECO:0000313" key="1">
    <source>
        <dbReference type="EMBL" id="MBL3655209.1"/>
    </source>
</evidence>
<proteinExistence type="predicted"/>
<comment type="caution">
    <text evidence="1">The sequence shown here is derived from an EMBL/GenBank/DDBJ whole genome shotgun (WGS) entry which is preliminary data.</text>
</comment>
<reference evidence="1" key="1">
    <citation type="submission" date="2021-01" db="EMBL/GenBank/DDBJ databases">
        <title>Fulvivirga kasyanovii gen. nov., sp nov., a novel member of the phylum Bacteroidetes isolated from seawater in a mussel farm.</title>
        <authorList>
            <person name="Zhao L.-H."/>
            <person name="Wang Z.-J."/>
        </authorList>
    </citation>
    <scope>NUCLEOTIDE SEQUENCE</scope>
    <source>
        <strain evidence="1">2943</strain>
    </source>
</reference>
<dbReference type="InterPro" id="IPR005560">
    <property type="entry name" value="Csp_YhjQ"/>
</dbReference>
<organism evidence="1 2">
    <name type="scientific">Fulvivirga sediminis</name>
    <dbReference type="NCBI Taxonomy" id="2803949"/>
    <lineage>
        <taxon>Bacteria</taxon>
        <taxon>Pseudomonadati</taxon>
        <taxon>Bacteroidota</taxon>
        <taxon>Cytophagia</taxon>
        <taxon>Cytophagales</taxon>
        <taxon>Fulvivirgaceae</taxon>
        <taxon>Fulvivirga</taxon>
    </lineage>
</organism>
<sequence length="123" mass="13702">MEKSELLFTINETVSASEALATLSSNQCKYMDCLGDTIDCADAGMMLIMKLSDNKIPRTMIKQFSQICTDLAKKCDKYEGSEVNNTKNLCLKSVSACKLYLEEEIHPDHYFLSPLSSTPLMTA</sequence>
<gene>
    <name evidence="1" type="ORF">JL102_03650</name>
</gene>
<dbReference type="EMBL" id="JAESIY010000002">
    <property type="protein sequence ID" value="MBL3655209.1"/>
    <property type="molecule type" value="Genomic_DNA"/>
</dbReference>
<keyword evidence="2" id="KW-1185">Reference proteome</keyword>
<dbReference type="Proteomes" id="UP000659388">
    <property type="component" value="Unassembled WGS sequence"/>
</dbReference>
<accession>A0A937JY16</accession>